<evidence type="ECO:0000313" key="3">
    <source>
        <dbReference type="Proteomes" id="UP000179258"/>
    </source>
</evidence>
<dbReference type="EMBL" id="MHTX01000038">
    <property type="protein sequence ID" value="OHA67528.1"/>
    <property type="molecule type" value="Genomic_DNA"/>
</dbReference>
<feature type="transmembrane region" description="Helical" evidence="1">
    <location>
        <begin position="6"/>
        <end position="25"/>
    </location>
</feature>
<dbReference type="NCBIfam" id="TIGR02532">
    <property type="entry name" value="IV_pilin_GFxxxE"/>
    <property type="match status" value="1"/>
</dbReference>
<evidence type="ECO:0000313" key="2">
    <source>
        <dbReference type="EMBL" id="OHA67528.1"/>
    </source>
</evidence>
<dbReference type="InterPro" id="IPR013783">
    <property type="entry name" value="Ig-like_fold"/>
</dbReference>
<gene>
    <name evidence="2" type="ORF">A3D59_03875</name>
</gene>
<dbReference type="CDD" id="cd00146">
    <property type="entry name" value="PKD"/>
    <property type="match status" value="1"/>
</dbReference>
<accession>A0A1G2R4P0</accession>
<dbReference type="AlphaFoldDB" id="A0A1G2R4P0"/>
<sequence>MNKGFTVIELMVVTGIIVVLTGLLLPNWKSGQKQFALQRSSHKLAQDIRRAQEMALAAEKFGGQVPYGYGVYARQSEPDHYIIFADLNNNQDYDAGTDGIVEDISIEKYSSIGLLSADPLRVVFVPPDPQVIIRPAGPGFIRLVAGERTLEVCINNLGLIEVASTCFRNNPPVAVSCLVSPATVGAGANTTFTLSGQATDADGDGTIVAWVWDWGDGNEVTAMLNPTNQQHAYSLPAGETTYAYYPKLRVIDDQSASSGNVPCNPITVNEAAGGNLVGYAWSENVGWIDFCPTNQSSPGAVAPAGTHSACGELAGAELRGWAKVVSSGGWISLNCADVPGCTSGYKVTYNSATGKFGGFAWSEDFGWICFDSASCP</sequence>
<evidence type="ECO:0000256" key="1">
    <source>
        <dbReference type="SAM" id="Phobius"/>
    </source>
</evidence>
<proteinExistence type="predicted"/>
<keyword evidence="1" id="KW-0472">Membrane</keyword>
<protein>
    <recommendedName>
        <fullName evidence="4">PKD domain-containing protein</fullName>
    </recommendedName>
</protein>
<evidence type="ECO:0008006" key="4">
    <source>
        <dbReference type="Google" id="ProtNLM"/>
    </source>
</evidence>
<name>A0A1G2R4P0_9BACT</name>
<dbReference type="SUPFAM" id="SSF54523">
    <property type="entry name" value="Pili subunits"/>
    <property type="match status" value="1"/>
</dbReference>
<organism evidence="2 3">
    <name type="scientific">Candidatus Wildermuthbacteria bacterium RIFCSPHIGHO2_02_FULL_47_17</name>
    <dbReference type="NCBI Taxonomy" id="1802452"/>
    <lineage>
        <taxon>Bacteria</taxon>
        <taxon>Candidatus Wildermuthiibacteriota</taxon>
    </lineage>
</organism>
<dbReference type="SUPFAM" id="SSF49299">
    <property type="entry name" value="PKD domain"/>
    <property type="match status" value="1"/>
</dbReference>
<keyword evidence="1" id="KW-1133">Transmembrane helix</keyword>
<dbReference type="Gene3D" id="2.60.40.10">
    <property type="entry name" value="Immunoglobulins"/>
    <property type="match status" value="1"/>
</dbReference>
<comment type="caution">
    <text evidence="2">The sequence shown here is derived from an EMBL/GenBank/DDBJ whole genome shotgun (WGS) entry which is preliminary data.</text>
</comment>
<keyword evidence="1" id="KW-0812">Transmembrane</keyword>
<reference evidence="2 3" key="1">
    <citation type="journal article" date="2016" name="Nat. Commun.">
        <title>Thousands of microbial genomes shed light on interconnected biogeochemical processes in an aquifer system.</title>
        <authorList>
            <person name="Anantharaman K."/>
            <person name="Brown C.T."/>
            <person name="Hug L.A."/>
            <person name="Sharon I."/>
            <person name="Castelle C.J."/>
            <person name="Probst A.J."/>
            <person name="Thomas B.C."/>
            <person name="Singh A."/>
            <person name="Wilkins M.J."/>
            <person name="Karaoz U."/>
            <person name="Brodie E.L."/>
            <person name="Williams K.H."/>
            <person name="Hubbard S.S."/>
            <person name="Banfield J.F."/>
        </authorList>
    </citation>
    <scope>NUCLEOTIDE SEQUENCE [LARGE SCALE GENOMIC DNA]</scope>
</reference>
<dbReference type="InterPro" id="IPR045584">
    <property type="entry name" value="Pilin-like"/>
</dbReference>
<dbReference type="Proteomes" id="UP000179258">
    <property type="component" value="Unassembled WGS sequence"/>
</dbReference>
<dbReference type="InterPro" id="IPR035986">
    <property type="entry name" value="PKD_dom_sf"/>
</dbReference>
<dbReference type="InterPro" id="IPR012902">
    <property type="entry name" value="N_methyl_site"/>
</dbReference>